<gene>
    <name evidence="8" type="ORF">XNOV1_A033971</name>
</gene>
<evidence type="ECO:0000256" key="1">
    <source>
        <dbReference type="ARBA" id="ARBA00004613"/>
    </source>
</evidence>
<evidence type="ECO:0000313" key="9">
    <source>
        <dbReference type="Proteomes" id="UP001178508"/>
    </source>
</evidence>
<feature type="signal peptide" evidence="6">
    <location>
        <begin position="1"/>
        <end position="21"/>
    </location>
</feature>
<keyword evidence="6" id="KW-0732">Signal</keyword>
<proteinExistence type="predicted"/>
<name>A0AAV1EW28_XYRNO</name>
<evidence type="ECO:0000256" key="4">
    <source>
        <dbReference type="ARBA" id="ARBA00022900"/>
    </source>
</evidence>
<organism evidence="8 9">
    <name type="scientific">Xyrichtys novacula</name>
    <name type="common">Pearly razorfish</name>
    <name type="synonym">Hemipteronotus novacula</name>
    <dbReference type="NCBI Taxonomy" id="13765"/>
    <lineage>
        <taxon>Eukaryota</taxon>
        <taxon>Metazoa</taxon>
        <taxon>Chordata</taxon>
        <taxon>Craniata</taxon>
        <taxon>Vertebrata</taxon>
        <taxon>Euteleostomi</taxon>
        <taxon>Actinopterygii</taxon>
        <taxon>Neopterygii</taxon>
        <taxon>Teleostei</taxon>
        <taxon>Neoteleostei</taxon>
        <taxon>Acanthomorphata</taxon>
        <taxon>Eupercaria</taxon>
        <taxon>Labriformes</taxon>
        <taxon>Labridae</taxon>
        <taxon>Xyrichtys</taxon>
    </lineage>
</organism>
<dbReference type="EMBL" id="OY660866">
    <property type="protein sequence ID" value="CAJ1052726.1"/>
    <property type="molecule type" value="Genomic_DNA"/>
</dbReference>
<dbReference type="SUPFAM" id="SSF100895">
    <property type="entry name" value="Kazal-type serine protease inhibitors"/>
    <property type="match status" value="1"/>
</dbReference>
<evidence type="ECO:0000256" key="2">
    <source>
        <dbReference type="ARBA" id="ARBA00022525"/>
    </source>
</evidence>
<evidence type="ECO:0000256" key="6">
    <source>
        <dbReference type="SAM" id="SignalP"/>
    </source>
</evidence>
<comment type="subcellular location">
    <subcellularLocation>
        <location evidence="1">Secreted</location>
    </subcellularLocation>
</comment>
<feature type="domain" description="Kazal-like" evidence="7">
    <location>
        <begin position="24"/>
        <end position="81"/>
    </location>
</feature>
<dbReference type="PRINTS" id="PR00290">
    <property type="entry name" value="KAZALINHBTR"/>
</dbReference>
<dbReference type="PROSITE" id="PS51465">
    <property type="entry name" value="KAZAL_2"/>
    <property type="match status" value="1"/>
</dbReference>
<dbReference type="PROSITE" id="PS00282">
    <property type="entry name" value="KAZAL_1"/>
    <property type="match status" value="1"/>
</dbReference>
<evidence type="ECO:0000259" key="7">
    <source>
        <dbReference type="PROSITE" id="PS51465"/>
    </source>
</evidence>
<dbReference type="GO" id="GO:0004867">
    <property type="term" value="F:serine-type endopeptidase inhibitor activity"/>
    <property type="evidence" value="ECO:0007669"/>
    <property type="project" value="UniProtKB-KW"/>
</dbReference>
<dbReference type="Gene3D" id="3.30.60.30">
    <property type="match status" value="1"/>
</dbReference>
<dbReference type="InterPro" id="IPR002350">
    <property type="entry name" value="Kazal_dom"/>
</dbReference>
<dbReference type="AlphaFoldDB" id="A0AAV1EW28"/>
<accession>A0AAV1EW28</accession>
<dbReference type="PANTHER" id="PTHR47729:SF1">
    <property type="entry name" value="OVOMUCOID-LIKE-RELATED"/>
    <property type="match status" value="1"/>
</dbReference>
<evidence type="ECO:0000256" key="5">
    <source>
        <dbReference type="ARBA" id="ARBA00023157"/>
    </source>
</evidence>
<evidence type="ECO:0000256" key="3">
    <source>
        <dbReference type="ARBA" id="ARBA00022690"/>
    </source>
</evidence>
<dbReference type="InterPro" id="IPR001239">
    <property type="entry name" value="Prot_inh_Kazal-m"/>
</dbReference>
<dbReference type="PANTHER" id="PTHR47729">
    <property type="entry name" value="SERINE PEPTIDASE INHIBITOR, KAZAL TYPE 2, TANDEM DUPLICATE 1-RELATED"/>
    <property type="match status" value="1"/>
</dbReference>
<reference evidence="8" key="1">
    <citation type="submission" date="2023-08" db="EMBL/GenBank/DDBJ databases">
        <authorList>
            <person name="Alioto T."/>
            <person name="Alioto T."/>
            <person name="Gomez Garrido J."/>
        </authorList>
    </citation>
    <scope>NUCLEOTIDE SEQUENCE</scope>
</reference>
<protein>
    <submittedName>
        <fullName evidence="8">Probable pancreatic secretory proteinase inhibitor</fullName>
    </submittedName>
</protein>
<dbReference type="Proteomes" id="UP001178508">
    <property type="component" value="Chromosome 3"/>
</dbReference>
<dbReference type="Pfam" id="PF00050">
    <property type="entry name" value="Kazal_1"/>
    <property type="match status" value="1"/>
</dbReference>
<keyword evidence="2" id="KW-0964">Secreted</keyword>
<dbReference type="SMART" id="SM00280">
    <property type="entry name" value="KAZAL"/>
    <property type="match status" value="1"/>
</dbReference>
<keyword evidence="9" id="KW-1185">Reference proteome</keyword>
<evidence type="ECO:0000313" key="8">
    <source>
        <dbReference type="EMBL" id="CAJ1052726.1"/>
    </source>
</evidence>
<keyword evidence="5" id="KW-1015">Disulfide bond</keyword>
<dbReference type="InterPro" id="IPR036058">
    <property type="entry name" value="Kazal_dom_sf"/>
</dbReference>
<keyword evidence="4" id="KW-0722">Serine protease inhibitor</keyword>
<feature type="chain" id="PRO_5043438130" evidence="6">
    <location>
        <begin position="22"/>
        <end position="83"/>
    </location>
</feature>
<dbReference type="GO" id="GO:0005576">
    <property type="term" value="C:extracellular region"/>
    <property type="evidence" value="ECO:0007669"/>
    <property type="project" value="UniProtKB-SubCell"/>
</dbReference>
<dbReference type="InterPro" id="IPR051597">
    <property type="entry name" value="Bifunctional_prot_inhibitor"/>
</dbReference>
<sequence length="83" mass="8897">MKGGIVVLGLLLICLATDASGKPLPRRPSCPDTQEAFMCTMVYNPVCGSDGNTYGNECSLCSFMQRTGEDILITKDTSCEPQC</sequence>
<keyword evidence="3" id="KW-0646">Protease inhibitor</keyword>